<protein>
    <submittedName>
        <fullName evidence="1">Uncharacterized protein</fullName>
    </submittedName>
</protein>
<organism evidence="1 2">
    <name type="scientific">Vaccinium darrowii</name>
    <dbReference type="NCBI Taxonomy" id="229202"/>
    <lineage>
        <taxon>Eukaryota</taxon>
        <taxon>Viridiplantae</taxon>
        <taxon>Streptophyta</taxon>
        <taxon>Embryophyta</taxon>
        <taxon>Tracheophyta</taxon>
        <taxon>Spermatophyta</taxon>
        <taxon>Magnoliopsida</taxon>
        <taxon>eudicotyledons</taxon>
        <taxon>Gunneridae</taxon>
        <taxon>Pentapetalae</taxon>
        <taxon>asterids</taxon>
        <taxon>Ericales</taxon>
        <taxon>Ericaceae</taxon>
        <taxon>Vaccinioideae</taxon>
        <taxon>Vaccinieae</taxon>
        <taxon>Vaccinium</taxon>
    </lineage>
</organism>
<evidence type="ECO:0000313" key="1">
    <source>
        <dbReference type="EMBL" id="KAH7840497.1"/>
    </source>
</evidence>
<evidence type="ECO:0000313" key="2">
    <source>
        <dbReference type="Proteomes" id="UP000828048"/>
    </source>
</evidence>
<dbReference type="Proteomes" id="UP000828048">
    <property type="component" value="Chromosome 10"/>
</dbReference>
<keyword evidence="2" id="KW-1185">Reference proteome</keyword>
<reference evidence="1 2" key="1">
    <citation type="journal article" date="2021" name="Hortic Res">
        <title>High-quality reference genome and annotation aids understanding of berry development for evergreen blueberry (Vaccinium darrowii).</title>
        <authorList>
            <person name="Yu J."/>
            <person name="Hulse-Kemp A.M."/>
            <person name="Babiker E."/>
            <person name="Staton M."/>
        </authorList>
    </citation>
    <scope>NUCLEOTIDE SEQUENCE [LARGE SCALE GENOMIC DNA]</scope>
    <source>
        <strain evidence="2">cv. NJ 8807/NJ 8810</strain>
        <tissue evidence="1">Young leaf</tissue>
    </source>
</reference>
<proteinExistence type="predicted"/>
<name>A0ACB7XIM4_9ERIC</name>
<accession>A0ACB7XIM4</accession>
<dbReference type="EMBL" id="CM037160">
    <property type="protein sequence ID" value="KAH7840497.1"/>
    <property type="molecule type" value="Genomic_DNA"/>
</dbReference>
<comment type="caution">
    <text evidence="1">The sequence shown here is derived from an EMBL/GenBank/DDBJ whole genome shotgun (WGS) entry which is preliminary data.</text>
</comment>
<sequence length="236" mass="26634">MDGFLRRRDLPSFYRIKDILDQNFQIILCATQQATRARAMIFNTFEELEGPILAHASSDCPHLFYRATQRTRQEGNISCGSFDQILLLAKIGKRIDLPAKILKGTKEIGYIVGWAPQEEVLAHKSIGGFLTHNGWNSTLESIVAGVPMICWPHFGDQPINSRFVGEVWKLGLDMKDSCDRVIIEKMIKDLLDVKKEEFQISSDRMAKLAQKAVIEGGSSYNNLDCLIRDIKSMGVD</sequence>
<gene>
    <name evidence="1" type="ORF">Vadar_017715</name>
</gene>